<dbReference type="Pfam" id="PF00378">
    <property type="entry name" value="ECH_1"/>
    <property type="match status" value="1"/>
</dbReference>
<name>D0LX53_HALO1</name>
<dbReference type="InterPro" id="IPR014748">
    <property type="entry name" value="Enoyl-CoA_hydra_C"/>
</dbReference>
<dbReference type="FunFam" id="3.90.226.10:FF:000009">
    <property type="entry name" value="Carnitinyl-CoA dehydratase"/>
    <property type="match status" value="1"/>
</dbReference>
<dbReference type="FunFam" id="1.10.12.10:FF:000001">
    <property type="entry name" value="Probable enoyl-CoA hydratase, mitochondrial"/>
    <property type="match status" value="1"/>
</dbReference>
<dbReference type="eggNOG" id="COG1024">
    <property type="taxonomic scope" value="Bacteria"/>
</dbReference>
<dbReference type="SUPFAM" id="SSF52096">
    <property type="entry name" value="ClpP/crotonase"/>
    <property type="match status" value="1"/>
</dbReference>
<dbReference type="Gene3D" id="1.10.12.10">
    <property type="entry name" value="Lyase 2-enoyl-coa Hydratase, Chain A, domain 2"/>
    <property type="match status" value="1"/>
</dbReference>
<dbReference type="InterPro" id="IPR018376">
    <property type="entry name" value="Enoyl-CoA_hyd/isom_CS"/>
</dbReference>
<keyword evidence="5" id="KW-0413">Isomerase</keyword>
<dbReference type="Proteomes" id="UP000001880">
    <property type="component" value="Chromosome"/>
</dbReference>
<dbReference type="GO" id="GO:0016836">
    <property type="term" value="F:hydro-lyase activity"/>
    <property type="evidence" value="ECO:0007669"/>
    <property type="project" value="UniProtKB-ARBA"/>
</dbReference>
<dbReference type="Gene3D" id="3.90.226.10">
    <property type="entry name" value="2-enoyl-CoA Hydratase, Chain A, domain 1"/>
    <property type="match status" value="1"/>
</dbReference>
<dbReference type="PANTHER" id="PTHR11941">
    <property type="entry name" value="ENOYL-COA HYDRATASE-RELATED"/>
    <property type="match status" value="1"/>
</dbReference>
<dbReference type="PANTHER" id="PTHR11941:SF169">
    <property type="entry name" value="(7AS)-7A-METHYL-1,5-DIOXO-2,3,5,6,7,7A-HEXAHYDRO-1H-INDENE-CARBOXYL-COA HYDROLASE"/>
    <property type="match status" value="1"/>
</dbReference>
<dbReference type="PROSITE" id="PS00166">
    <property type="entry name" value="ENOYL_COA_HYDRATASE"/>
    <property type="match status" value="1"/>
</dbReference>
<keyword evidence="3" id="KW-0456">Lyase</keyword>
<evidence type="ECO:0000256" key="4">
    <source>
        <dbReference type="RuleBase" id="RU003707"/>
    </source>
</evidence>
<accession>D0LX53</accession>
<dbReference type="GO" id="GO:0016853">
    <property type="term" value="F:isomerase activity"/>
    <property type="evidence" value="ECO:0007669"/>
    <property type="project" value="UniProtKB-KW"/>
</dbReference>
<dbReference type="RefSeq" id="WP_012828694.1">
    <property type="nucleotide sequence ID" value="NC_013440.1"/>
</dbReference>
<evidence type="ECO:0000256" key="3">
    <source>
        <dbReference type="ARBA" id="ARBA00023239"/>
    </source>
</evidence>
<comment type="similarity">
    <text evidence="1 4">Belongs to the enoyl-CoA hydratase/isomerase family.</text>
</comment>
<evidence type="ECO:0000256" key="1">
    <source>
        <dbReference type="ARBA" id="ARBA00005254"/>
    </source>
</evidence>
<dbReference type="OrthoDB" id="5365311at2"/>
<dbReference type="GO" id="GO:0006635">
    <property type="term" value="P:fatty acid beta-oxidation"/>
    <property type="evidence" value="ECO:0007669"/>
    <property type="project" value="TreeGrafter"/>
</dbReference>
<reference evidence="5 6" key="1">
    <citation type="journal article" date="2010" name="Stand. Genomic Sci.">
        <title>Complete genome sequence of Haliangium ochraceum type strain (SMP-2).</title>
        <authorList>
            <consortium name="US DOE Joint Genome Institute (JGI-PGF)"/>
            <person name="Ivanova N."/>
            <person name="Daum C."/>
            <person name="Lang E."/>
            <person name="Abt B."/>
            <person name="Kopitz M."/>
            <person name="Saunders E."/>
            <person name="Lapidus A."/>
            <person name="Lucas S."/>
            <person name="Glavina Del Rio T."/>
            <person name="Nolan M."/>
            <person name="Tice H."/>
            <person name="Copeland A."/>
            <person name="Cheng J.F."/>
            <person name="Chen F."/>
            <person name="Bruce D."/>
            <person name="Goodwin L."/>
            <person name="Pitluck S."/>
            <person name="Mavromatis K."/>
            <person name="Pati A."/>
            <person name="Mikhailova N."/>
            <person name="Chen A."/>
            <person name="Palaniappan K."/>
            <person name="Land M."/>
            <person name="Hauser L."/>
            <person name="Chang Y.J."/>
            <person name="Jeffries C.D."/>
            <person name="Detter J.C."/>
            <person name="Brettin T."/>
            <person name="Rohde M."/>
            <person name="Goker M."/>
            <person name="Bristow J."/>
            <person name="Markowitz V."/>
            <person name="Eisen J.A."/>
            <person name="Hugenholtz P."/>
            <person name="Kyrpides N.C."/>
            <person name="Klenk H.P."/>
        </authorList>
    </citation>
    <scope>NUCLEOTIDE SEQUENCE [LARGE SCALE GENOMIC DNA]</scope>
    <source>
        <strain evidence="6">DSM 14365 / CIP 107738 / JCM 11303 / AJ 13395 / SMP-2</strain>
    </source>
</reference>
<dbReference type="CDD" id="cd06558">
    <property type="entry name" value="crotonase-like"/>
    <property type="match status" value="1"/>
</dbReference>
<protein>
    <submittedName>
        <fullName evidence="5">Enoyl-CoA hydratase/isomerase</fullName>
    </submittedName>
</protein>
<dbReference type="EMBL" id="CP001804">
    <property type="protein sequence ID" value="ACY16095.1"/>
    <property type="molecule type" value="Genomic_DNA"/>
</dbReference>
<organism evidence="5 6">
    <name type="scientific">Haliangium ochraceum (strain DSM 14365 / JCM 11303 / SMP-2)</name>
    <dbReference type="NCBI Taxonomy" id="502025"/>
    <lineage>
        <taxon>Bacteria</taxon>
        <taxon>Pseudomonadati</taxon>
        <taxon>Myxococcota</taxon>
        <taxon>Polyangia</taxon>
        <taxon>Haliangiales</taxon>
        <taxon>Kofleriaceae</taxon>
        <taxon>Haliangium</taxon>
    </lineage>
</organism>
<evidence type="ECO:0000313" key="5">
    <source>
        <dbReference type="EMBL" id="ACY16095.1"/>
    </source>
</evidence>
<keyword evidence="2" id="KW-0443">Lipid metabolism</keyword>
<evidence type="ECO:0000256" key="2">
    <source>
        <dbReference type="ARBA" id="ARBA00023098"/>
    </source>
</evidence>
<evidence type="ECO:0000313" key="6">
    <source>
        <dbReference type="Proteomes" id="UP000001880"/>
    </source>
</evidence>
<dbReference type="AlphaFoldDB" id="D0LX53"/>
<proteinExistence type="inferred from homology"/>
<dbReference type="InterPro" id="IPR001753">
    <property type="entry name" value="Enoyl-CoA_hydra/iso"/>
</dbReference>
<keyword evidence="6" id="KW-1185">Reference proteome</keyword>
<dbReference type="InterPro" id="IPR029045">
    <property type="entry name" value="ClpP/crotonase-like_dom_sf"/>
</dbReference>
<dbReference type="STRING" id="502025.Hoch_3593"/>
<dbReference type="KEGG" id="hoh:Hoch_3593"/>
<gene>
    <name evidence="5" type="ordered locus">Hoch_3593</name>
</gene>
<dbReference type="HOGENOM" id="CLU_009834_7_6_7"/>
<sequence length="264" mass="27814">MADANADHILVERRDAGVVWVTLNRPAARNALSLAVNRDLRALAGELGRDPEVRAVVLTGAGDKAFCAGADLKERKGVSAADTPPYIDAISGAIDAWARLPRPTIALMNGHAFGGGLELALACDFRIAAASAQMALTEVRLGIMPGAGGSQRLPRLIGVARAKELILLGRRVTAARAAEIGLVTQVAPAEELGTAAEALLTDLAACAPRSVEMAKEAIDRGVEVGIDEGLRIERACYEVTLFTEDRDEGLRAFAEGRAPNYRGR</sequence>